<dbReference type="Proteomes" id="UP000005835">
    <property type="component" value="Unassembled WGS sequence"/>
</dbReference>
<organism evidence="11 12">
    <name type="scientific">Sutterella wadsworthensis 2_1_59BFAA</name>
    <dbReference type="NCBI Taxonomy" id="742823"/>
    <lineage>
        <taxon>Bacteria</taxon>
        <taxon>Pseudomonadati</taxon>
        <taxon>Pseudomonadota</taxon>
        <taxon>Betaproteobacteria</taxon>
        <taxon>Burkholderiales</taxon>
        <taxon>Sutterellaceae</taxon>
        <taxon>Sutterella</taxon>
    </lineage>
</organism>
<evidence type="ECO:0000256" key="4">
    <source>
        <dbReference type="ARBA" id="ARBA00022692"/>
    </source>
</evidence>
<keyword evidence="4" id="KW-0812">Transmembrane</keyword>
<feature type="signal peptide" evidence="9">
    <location>
        <begin position="1"/>
        <end position="24"/>
    </location>
</feature>
<dbReference type="EMBL" id="ADMG01000048">
    <property type="protein sequence ID" value="EKB30255.1"/>
    <property type="molecule type" value="Genomic_DNA"/>
</dbReference>
<evidence type="ECO:0000313" key="11">
    <source>
        <dbReference type="EMBL" id="EKB30255.1"/>
    </source>
</evidence>
<keyword evidence="7" id="KW-0998">Cell outer membrane</keyword>
<dbReference type="InterPro" id="IPR045584">
    <property type="entry name" value="Pilin-like"/>
</dbReference>
<evidence type="ECO:0000256" key="5">
    <source>
        <dbReference type="ARBA" id="ARBA00022729"/>
    </source>
</evidence>
<accession>K1JFB3</accession>
<evidence type="ECO:0000313" key="12">
    <source>
        <dbReference type="Proteomes" id="UP000005835"/>
    </source>
</evidence>
<dbReference type="HOGENOM" id="CLU_082044_1_0_4"/>
<keyword evidence="12" id="KW-1185">Reference proteome</keyword>
<evidence type="ECO:0000256" key="9">
    <source>
        <dbReference type="SAM" id="SignalP"/>
    </source>
</evidence>
<dbReference type="OrthoDB" id="8607186at2"/>
<name>K1JFB3_9BURK</name>
<feature type="domain" description="Trimeric autotransporter adhesin YadA-like C-terminal membrane anchor" evidence="10">
    <location>
        <begin position="177"/>
        <end position="238"/>
    </location>
</feature>
<dbReference type="GO" id="GO:0009279">
    <property type="term" value="C:cell outer membrane"/>
    <property type="evidence" value="ECO:0007669"/>
    <property type="project" value="UniProtKB-SubCell"/>
</dbReference>
<evidence type="ECO:0000256" key="6">
    <source>
        <dbReference type="ARBA" id="ARBA00023136"/>
    </source>
</evidence>
<protein>
    <recommendedName>
        <fullName evidence="10">Trimeric autotransporter adhesin YadA-like C-terminal membrane anchor domain-containing protein</fullName>
    </recommendedName>
</protein>
<comment type="caution">
    <text evidence="11">The sequence shown here is derived from an EMBL/GenBank/DDBJ whole genome shotgun (WGS) entry which is preliminary data.</text>
</comment>
<evidence type="ECO:0000259" key="10">
    <source>
        <dbReference type="Pfam" id="PF03895"/>
    </source>
</evidence>
<keyword evidence="6" id="KW-0472">Membrane</keyword>
<keyword evidence="5 9" id="KW-0732">Signal</keyword>
<comment type="subcellular location">
    <subcellularLocation>
        <location evidence="2">Cell outer membrane</location>
    </subcellularLocation>
    <subcellularLocation>
        <location evidence="1">Cell surface</location>
    </subcellularLocation>
</comment>
<evidence type="ECO:0000256" key="8">
    <source>
        <dbReference type="SAM" id="Coils"/>
    </source>
</evidence>
<dbReference type="AlphaFoldDB" id="K1JFB3"/>
<evidence type="ECO:0000256" key="2">
    <source>
        <dbReference type="ARBA" id="ARBA00004442"/>
    </source>
</evidence>
<dbReference type="GO" id="GO:0009986">
    <property type="term" value="C:cell surface"/>
    <property type="evidence" value="ECO:0007669"/>
    <property type="project" value="UniProtKB-SubCell"/>
</dbReference>
<feature type="coiled-coil region" evidence="8">
    <location>
        <begin position="121"/>
        <end position="162"/>
    </location>
</feature>
<dbReference type="Gene3D" id="3.30.1300.30">
    <property type="entry name" value="GSPII I/J protein-like"/>
    <property type="match status" value="1"/>
</dbReference>
<sequence length="238" mass="25689">MQKTMIKSILAVAVVGAFSATAFAAMPSVDNGSGVADVTKINNNFTTLDNSKLDKSTYANNALLVNSKLAEKVDTATFNTAVDKNKTNIKANTDDIHKLQNKLVENEFHDHAQDQNIGVNKNNIEKNKANIEANKNAIAANYAEMKNNFAAVNSRIDKLDDKMKKGFAAQAALNGLFQPYSVGKFNVTAAIGGYDSEQAMALGTGYRFNENFALKAGIASDLSGFDHVTYNIGANFEF</sequence>
<dbReference type="PATRIC" id="fig|742823.3.peg.2156"/>
<dbReference type="InterPro" id="IPR005594">
    <property type="entry name" value="YadA_C"/>
</dbReference>
<evidence type="ECO:0000256" key="3">
    <source>
        <dbReference type="ARBA" id="ARBA00022452"/>
    </source>
</evidence>
<proteinExistence type="predicted"/>
<dbReference type="eggNOG" id="COG1196">
    <property type="taxonomic scope" value="Bacteria"/>
</dbReference>
<dbReference type="SUPFAM" id="SSF54523">
    <property type="entry name" value="Pili subunits"/>
    <property type="match status" value="1"/>
</dbReference>
<dbReference type="STRING" id="742823.HMPREF9465_02146"/>
<evidence type="ECO:0000256" key="7">
    <source>
        <dbReference type="ARBA" id="ARBA00023237"/>
    </source>
</evidence>
<keyword evidence="3" id="KW-1134">Transmembrane beta strand</keyword>
<dbReference type="Pfam" id="PF03895">
    <property type="entry name" value="YadA_anchor"/>
    <property type="match status" value="1"/>
</dbReference>
<gene>
    <name evidence="11" type="ORF">HMPREF9465_02146</name>
</gene>
<evidence type="ECO:0000256" key="1">
    <source>
        <dbReference type="ARBA" id="ARBA00004241"/>
    </source>
</evidence>
<reference evidence="11 12" key="1">
    <citation type="submission" date="2012-05" db="EMBL/GenBank/DDBJ databases">
        <title>The Genome Sequence of Sutterella wadsworthensis 2_1_59BFAA.</title>
        <authorList>
            <consortium name="The Broad Institute Genome Sequencing Platform"/>
            <person name="Earl A."/>
            <person name="Ward D."/>
            <person name="Feldgarden M."/>
            <person name="Gevers D."/>
            <person name="Daigneault M."/>
            <person name="Strauss J."/>
            <person name="Allen-Vercoe E."/>
            <person name="Walker B."/>
            <person name="Young S.K."/>
            <person name="Zeng Q."/>
            <person name="Gargeya S."/>
            <person name="Fitzgerald M."/>
            <person name="Haas B."/>
            <person name="Abouelleil A."/>
            <person name="Alvarado L."/>
            <person name="Arachchi H.M."/>
            <person name="Berlin A.M."/>
            <person name="Chapman S.B."/>
            <person name="Goldberg J."/>
            <person name="Griggs A."/>
            <person name="Gujja S."/>
            <person name="Hansen M."/>
            <person name="Howarth C."/>
            <person name="Imamovic A."/>
            <person name="Larimer J."/>
            <person name="McCowen C."/>
            <person name="Montmayeur A."/>
            <person name="Murphy C."/>
            <person name="Neiman D."/>
            <person name="Pearson M."/>
            <person name="Priest M."/>
            <person name="Roberts A."/>
            <person name="Saif S."/>
            <person name="Shea T."/>
            <person name="Sisk P."/>
            <person name="Sykes S."/>
            <person name="Wortman J."/>
            <person name="Nusbaum C."/>
            <person name="Birren B."/>
        </authorList>
    </citation>
    <scope>NUCLEOTIDE SEQUENCE [LARGE SCALE GENOMIC DNA]</scope>
    <source>
        <strain evidence="11 12">2_1_59BFAA</strain>
    </source>
</reference>
<keyword evidence="8" id="KW-0175">Coiled coil</keyword>
<feature type="chain" id="PRO_5003846179" description="Trimeric autotransporter adhesin YadA-like C-terminal membrane anchor domain-containing protein" evidence="9">
    <location>
        <begin position="25"/>
        <end position="238"/>
    </location>
</feature>
<dbReference type="RefSeq" id="WP_005436962.1">
    <property type="nucleotide sequence ID" value="NZ_JH815520.1"/>
</dbReference>